<evidence type="ECO:0000313" key="2">
    <source>
        <dbReference type="Proteomes" id="UP000534294"/>
    </source>
</evidence>
<dbReference type="Gene3D" id="1.10.10.10">
    <property type="entry name" value="Winged helix-like DNA-binding domain superfamily/Winged helix DNA-binding domain"/>
    <property type="match status" value="1"/>
</dbReference>
<dbReference type="RefSeq" id="WP_184210366.1">
    <property type="nucleotide sequence ID" value="NZ_JACHIF010000007.1"/>
</dbReference>
<dbReference type="InterPro" id="IPR036388">
    <property type="entry name" value="WH-like_DNA-bd_sf"/>
</dbReference>
<reference evidence="1 2" key="1">
    <citation type="submission" date="2020-08" db="EMBL/GenBank/DDBJ databases">
        <title>Genomic Encyclopedia of Type Strains, Phase IV (KMG-IV): sequencing the most valuable type-strain genomes for metagenomic binning, comparative biology and taxonomic classification.</title>
        <authorList>
            <person name="Goeker M."/>
        </authorList>
    </citation>
    <scope>NUCLEOTIDE SEQUENCE [LARGE SCALE GENOMIC DNA]</scope>
    <source>
        <strain evidence="1 2">DSM 12251</strain>
    </source>
</reference>
<organism evidence="1 2">
    <name type="scientific">Prosthecobacter dejongeii</name>
    <dbReference type="NCBI Taxonomy" id="48465"/>
    <lineage>
        <taxon>Bacteria</taxon>
        <taxon>Pseudomonadati</taxon>
        <taxon>Verrucomicrobiota</taxon>
        <taxon>Verrucomicrobiia</taxon>
        <taxon>Verrucomicrobiales</taxon>
        <taxon>Verrucomicrobiaceae</taxon>
        <taxon>Prosthecobacter</taxon>
    </lineage>
</organism>
<sequence length="216" mass="24705">MIFPILRDILHTPAVDIILHLKQSPGMTVKELCSIMKMSYMGVKQHCDALAEKGYLDTWRHPVPHGRPEKIYRLTAKLDPLFPSASADHFMELLRQAERLFGATAPEKLLYAFFASKAERYARKVSAETELENKALVLARLRSTDGCMSVVEMSGQGKLRIVDYHCPYGEVLKQYPLIEEIECEMIERLLDCPVERNVVEKSGLRRVTFTLERPVL</sequence>
<evidence type="ECO:0000313" key="1">
    <source>
        <dbReference type="EMBL" id="MBB5039018.1"/>
    </source>
</evidence>
<dbReference type="AlphaFoldDB" id="A0A7W8DR00"/>
<keyword evidence="2" id="KW-1185">Reference proteome</keyword>
<comment type="caution">
    <text evidence="1">The sequence shown here is derived from an EMBL/GenBank/DDBJ whole genome shotgun (WGS) entry which is preliminary data.</text>
</comment>
<dbReference type="EMBL" id="JACHIF010000007">
    <property type="protein sequence ID" value="MBB5039018.1"/>
    <property type="molecule type" value="Genomic_DNA"/>
</dbReference>
<name>A0A7W8DR00_9BACT</name>
<proteinExistence type="predicted"/>
<protein>
    <submittedName>
        <fullName evidence="1">Putative ArsR family transcriptional regulator</fullName>
    </submittedName>
</protein>
<gene>
    <name evidence="1" type="ORF">HNQ64_003287</name>
</gene>
<accession>A0A7W8DR00</accession>
<dbReference type="InterPro" id="IPR036390">
    <property type="entry name" value="WH_DNA-bd_sf"/>
</dbReference>
<dbReference type="Proteomes" id="UP000534294">
    <property type="component" value="Unassembled WGS sequence"/>
</dbReference>
<dbReference type="SUPFAM" id="SSF46785">
    <property type="entry name" value="Winged helix' DNA-binding domain"/>
    <property type="match status" value="1"/>
</dbReference>